<dbReference type="PANTHER" id="PTHR43097:SF5">
    <property type="entry name" value="GLUTAMATE--TRNA LIGASE"/>
    <property type="match status" value="1"/>
</dbReference>
<dbReference type="InterPro" id="IPR004526">
    <property type="entry name" value="Glu-tRNA-synth_arc/euk"/>
</dbReference>
<reference evidence="13" key="1">
    <citation type="journal article" date="2014" name="Genome Biol. Evol.">
        <title>Pangenome evidence for extensive interdomain horizontal transfer affecting lineage core and shell genes in uncultured planktonic thaumarchaeota and euryarchaeota.</title>
        <authorList>
            <person name="Deschamps P."/>
            <person name="Zivanovic Y."/>
            <person name="Moreira D."/>
            <person name="Rodriguez-Valera F."/>
            <person name="Lopez-Garcia P."/>
        </authorList>
    </citation>
    <scope>NUCLEOTIDE SEQUENCE</scope>
</reference>
<keyword evidence="6 10" id="KW-0067">ATP-binding</keyword>
<dbReference type="GO" id="GO:0005524">
    <property type="term" value="F:ATP binding"/>
    <property type="evidence" value="ECO:0007669"/>
    <property type="project" value="UniProtKB-UniRule"/>
</dbReference>
<comment type="catalytic activity">
    <reaction evidence="9 10">
        <text>tRNA(Glu) + L-glutamate + ATP = L-glutamyl-tRNA(Glu) + AMP + diphosphate</text>
        <dbReference type="Rhea" id="RHEA:23540"/>
        <dbReference type="Rhea" id="RHEA-COMP:9663"/>
        <dbReference type="Rhea" id="RHEA-COMP:9680"/>
        <dbReference type="ChEBI" id="CHEBI:29985"/>
        <dbReference type="ChEBI" id="CHEBI:30616"/>
        <dbReference type="ChEBI" id="CHEBI:33019"/>
        <dbReference type="ChEBI" id="CHEBI:78442"/>
        <dbReference type="ChEBI" id="CHEBI:78520"/>
        <dbReference type="ChEBI" id="CHEBI:456215"/>
        <dbReference type="EC" id="6.1.1.17"/>
    </reaction>
</comment>
<comment type="subcellular location">
    <subcellularLocation>
        <location evidence="1 10">Cytoplasm</location>
    </subcellularLocation>
</comment>
<feature type="domain" description="Glutamyl/glutaminyl-tRNA synthetase class Ib anti-codon binding" evidence="12">
    <location>
        <begin position="441"/>
        <end position="510"/>
    </location>
</feature>
<dbReference type="EC" id="6.1.1.17" evidence="10"/>
<evidence type="ECO:0000256" key="2">
    <source>
        <dbReference type="ARBA" id="ARBA00008927"/>
    </source>
</evidence>
<evidence type="ECO:0000256" key="5">
    <source>
        <dbReference type="ARBA" id="ARBA00022741"/>
    </source>
</evidence>
<evidence type="ECO:0000256" key="7">
    <source>
        <dbReference type="ARBA" id="ARBA00022917"/>
    </source>
</evidence>
<dbReference type="GO" id="GO:0006424">
    <property type="term" value="P:glutamyl-tRNA aminoacylation"/>
    <property type="evidence" value="ECO:0007669"/>
    <property type="project" value="UniProtKB-UniRule"/>
</dbReference>
<evidence type="ECO:0000256" key="10">
    <source>
        <dbReference type="HAMAP-Rule" id="MF_02076"/>
    </source>
</evidence>
<dbReference type="AlphaFoldDB" id="A0A075FTU3"/>
<dbReference type="Gene3D" id="2.40.240.10">
    <property type="entry name" value="Ribosomal Protein L25, Chain P"/>
    <property type="match status" value="1"/>
</dbReference>
<dbReference type="SUPFAM" id="SSF52374">
    <property type="entry name" value="Nucleotidylyl transferase"/>
    <property type="match status" value="1"/>
</dbReference>
<dbReference type="Gene3D" id="3.40.50.620">
    <property type="entry name" value="HUPs"/>
    <property type="match status" value="1"/>
</dbReference>
<organism evidence="13">
    <name type="scientific">uncultured marine group II/III euryarchaeote AD1000_31_D05</name>
    <dbReference type="NCBI Taxonomy" id="1457753"/>
    <lineage>
        <taxon>Archaea</taxon>
        <taxon>Methanobacteriati</taxon>
        <taxon>Methanobacteriota</taxon>
        <taxon>environmental samples</taxon>
    </lineage>
</organism>
<comment type="function">
    <text evidence="10">Catalyzes the attachment of glutamate to tRNA(Glu) in a two-step reaction: glutamate is first activated by ATP to form Glu-AMP and then transferred to the acceptor end of tRNA(Glu).</text>
</comment>
<keyword evidence="4 10" id="KW-0436">Ligase</keyword>
<dbReference type="InterPro" id="IPR000924">
    <property type="entry name" value="Glu/Gln-tRNA-synth"/>
</dbReference>
<evidence type="ECO:0000256" key="1">
    <source>
        <dbReference type="ARBA" id="ARBA00004496"/>
    </source>
</evidence>
<evidence type="ECO:0000259" key="11">
    <source>
        <dbReference type="Pfam" id="PF00749"/>
    </source>
</evidence>
<accession>A0A075FTU3</accession>
<dbReference type="Pfam" id="PF03950">
    <property type="entry name" value="tRNA-synt_1c_C"/>
    <property type="match status" value="1"/>
</dbReference>
<feature type="domain" description="Glutamyl/glutaminyl-tRNA synthetase class Ib catalytic" evidence="11">
    <location>
        <begin position="122"/>
        <end position="437"/>
    </location>
</feature>
<dbReference type="PRINTS" id="PR00987">
    <property type="entry name" value="TRNASYNTHGLU"/>
</dbReference>
<proteinExistence type="inferred from homology"/>
<dbReference type="Pfam" id="PF00749">
    <property type="entry name" value="tRNA-synt_1c"/>
    <property type="match status" value="1"/>
</dbReference>
<dbReference type="InterPro" id="IPR020056">
    <property type="entry name" value="Rbsml_bL25/Gln-tRNA_synth_N"/>
</dbReference>
<dbReference type="InterPro" id="IPR020059">
    <property type="entry name" value="Glu/Gln-tRNA-synth_Ib_codon-bd"/>
</dbReference>
<sequence>MVKCHLCSVKSIRMSEPHDWDSDVIGVVRKYALQNAVEYEGEGRSGSVLGRLLSERKDLRQIARELMVLVDAEVSAANSMAASQGVDAVRAELERSSPEALDREKHQKAEGLRELSGDTSSIVLRFAPNPNGPMTIGHSRGLSINSEYSRMYGGKVVLRFDDTDPKVKPPLVGGEGLIVDAYDWIEGEYEWLAGRAPDVIIRASDNMSRYLKRAEEMISGGFGYVCRCSVEDFRRLREEMKDCPCRNQQVSDALSAWEAMNSGEIAEGDAVVRVKTSMTLPNPALRDWPALRILDAAHPAVEGAPYRVWPLLDFQSAVDDHEQGVTHIIRGKDLMDSTRKQTLLYEHFGWTYPQTLYWGRIKVHEFGKISKSEIKAAIEEGKFEDWDDIRLPTLPALRRRGFRGEVIRDFWIDLGITQKDISISMQTIEAFHAKRIDSSTERRSFVRDPVKLTLEGSGGPGPELSIPKHPDGMVQGSRDWTVGGSVVVQSADVNAGSIRLKEYADIAVSGKSAVVDSWNRTDERPVVQWLPLGMGRDAVLHRPEGRRISSENGLLEDFELEIGEVYQLERVGFARLEDLPDEGPAKLIWLHG</sequence>
<dbReference type="SUPFAM" id="SSF50715">
    <property type="entry name" value="Ribosomal protein L25-like"/>
    <property type="match status" value="1"/>
</dbReference>
<dbReference type="GO" id="GO:0032991">
    <property type="term" value="C:protein-containing complex"/>
    <property type="evidence" value="ECO:0007669"/>
    <property type="project" value="UniProtKB-ARBA"/>
</dbReference>
<protein>
    <recommendedName>
        <fullName evidence="10">Glutamate--tRNA ligase</fullName>
        <ecNumber evidence="10">6.1.1.17</ecNumber>
    </recommendedName>
    <alternativeName>
        <fullName evidence="10">Glutamyl-tRNA synthetase</fullName>
        <shortName evidence="10">GluRS</shortName>
    </alternativeName>
</protein>
<dbReference type="NCBIfam" id="TIGR00463">
    <property type="entry name" value="gltX_arch"/>
    <property type="match status" value="1"/>
</dbReference>
<keyword evidence="5 10" id="KW-0547">Nucleotide-binding</keyword>
<dbReference type="HAMAP" id="MF_02076">
    <property type="entry name" value="Glu_tRNA_synth_type2"/>
    <property type="match status" value="1"/>
</dbReference>
<dbReference type="PANTHER" id="PTHR43097">
    <property type="entry name" value="GLUTAMINE-TRNA LIGASE"/>
    <property type="match status" value="1"/>
</dbReference>
<dbReference type="InterPro" id="IPR014729">
    <property type="entry name" value="Rossmann-like_a/b/a_fold"/>
</dbReference>
<evidence type="ECO:0000256" key="8">
    <source>
        <dbReference type="ARBA" id="ARBA00023146"/>
    </source>
</evidence>
<dbReference type="GO" id="GO:0004818">
    <property type="term" value="F:glutamate-tRNA ligase activity"/>
    <property type="evidence" value="ECO:0007669"/>
    <property type="project" value="UniProtKB-UniRule"/>
</dbReference>
<dbReference type="GO" id="GO:0043604">
    <property type="term" value="P:amide biosynthetic process"/>
    <property type="evidence" value="ECO:0007669"/>
    <property type="project" value="TreeGrafter"/>
</dbReference>
<dbReference type="InterPro" id="IPR001412">
    <property type="entry name" value="aa-tRNA-synth_I_CS"/>
</dbReference>
<comment type="similarity">
    <text evidence="2 10">Belongs to the class-I aminoacyl-tRNA synthetase family. Glutamate--tRNA ligase type 2 subfamily.</text>
</comment>
<keyword evidence="8 10" id="KW-0030">Aminoacyl-tRNA synthetase</keyword>
<gene>
    <name evidence="10 13" type="primary">gltX</name>
</gene>
<evidence type="ECO:0000256" key="3">
    <source>
        <dbReference type="ARBA" id="ARBA00022490"/>
    </source>
</evidence>
<dbReference type="EMBL" id="KF900384">
    <property type="protein sequence ID" value="AIE93022.1"/>
    <property type="molecule type" value="Genomic_DNA"/>
</dbReference>
<feature type="short sequence motif" description="'HIGH' region" evidence="10">
    <location>
        <begin position="128"/>
        <end position="138"/>
    </location>
</feature>
<dbReference type="InterPro" id="IPR050132">
    <property type="entry name" value="Gln/Glu-tRNA_Ligase"/>
</dbReference>
<evidence type="ECO:0000256" key="4">
    <source>
        <dbReference type="ARBA" id="ARBA00022598"/>
    </source>
</evidence>
<dbReference type="InterPro" id="IPR011035">
    <property type="entry name" value="Ribosomal_bL25/Gln-tRNA_synth"/>
</dbReference>
<keyword evidence="7 10" id="KW-0648">Protein biosynthesis</keyword>
<keyword evidence="3 10" id="KW-0963">Cytoplasm</keyword>
<evidence type="ECO:0000256" key="9">
    <source>
        <dbReference type="ARBA" id="ARBA00048351"/>
    </source>
</evidence>
<evidence type="ECO:0000313" key="13">
    <source>
        <dbReference type="EMBL" id="AIE93022.1"/>
    </source>
</evidence>
<dbReference type="InterPro" id="IPR020058">
    <property type="entry name" value="Glu/Gln-tRNA-synth_Ib_cat-dom"/>
</dbReference>
<dbReference type="PROSITE" id="PS00178">
    <property type="entry name" value="AA_TRNA_LIGASE_I"/>
    <property type="match status" value="1"/>
</dbReference>
<evidence type="ECO:0000256" key="6">
    <source>
        <dbReference type="ARBA" id="ARBA00022840"/>
    </source>
</evidence>
<dbReference type="NCBIfam" id="NF003169">
    <property type="entry name" value="PRK04156.1"/>
    <property type="match status" value="1"/>
</dbReference>
<evidence type="ECO:0000259" key="12">
    <source>
        <dbReference type="Pfam" id="PF03950"/>
    </source>
</evidence>
<name>A0A075FTU3_9EURY</name>
<dbReference type="GO" id="GO:0005829">
    <property type="term" value="C:cytosol"/>
    <property type="evidence" value="ECO:0007669"/>
    <property type="project" value="TreeGrafter"/>
</dbReference>